<name>R7ZFE9_LYSSH</name>
<dbReference type="PATRIC" id="fig|1285586.5.peg.1841"/>
<organism evidence="1 2">
    <name type="scientific">Lysinibacillus sphaericus OT4b.31</name>
    <dbReference type="NCBI Taxonomy" id="1285586"/>
    <lineage>
        <taxon>Bacteria</taxon>
        <taxon>Bacillati</taxon>
        <taxon>Bacillota</taxon>
        <taxon>Bacilli</taxon>
        <taxon>Bacillales</taxon>
        <taxon>Bacillaceae</taxon>
        <taxon>Lysinibacillus</taxon>
    </lineage>
</organism>
<protein>
    <submittedName>
        <fullName evidence="1">Uncharacterized protein</fullName>
    </submittedName>
</protein>
<dbReference type="eggNOG" id="ENOG5030C7H">
    <property type="taxonomic scope" value="Bacteria"/>
</dbReference>
<proteinExistence type="predicted"/>
<dbReference type="Proteomes" id="UP000013911">
    <property type="component" value="Unassembled WGS sequence"/>
</dbReference>
<accession>R7ZFE9</accession>
<dbReference type="EMBL" id="AQPX01000015">
    <property type="protein sequence ID" value="EON72852.1"/>
    <property type="molecule type" value="Genomic_DNA"/>
</dbReference>
<dbReference type="RefSeq" id="WP_010858772.1">
    <property type="nucleotide sequence ID" value="NZ_KB933398.1"/>
</dbReference>
<comment type="caution">
    <text evidence="1">The sequence shown here is derived from an EMBL/GenBank/DDBJ whole genome shotgun (WGS) entry which is preliminary data.</text>
</comment>
<dbReference type="AlphaFoldDB" id="R7ZFE9"/>
<evidence type="ECO:0000313" key="2">
    <source>
        <dbReference type="Proteomes" id="UP000013911"/>
    </source>
</evidence>
<evidence type="ECO:0000313" key="1">
    <source>
        <dbReference type="EMBL" id="EON72852.1"/>
    </source>
</evidence>
<dbReference type="HOGENOM" id="CLU_2508768_0_0_9"/>
<sequence>MDQKVLKALVLDFGYIFGAINQGKVFENESTMKEFLRKSKEFQIKLVDISKQVELTFLDLEHKREQALLENQLQSEKEKTIQKLNELMTEVDNQIIKKQPFNL</sequence>
<gene>
    <name evidence="1" type="ORF">H131_09093</name>
</gene>
<reference evidence="1 2" key="1">
    <citation type="submission" date="2013-04" db="EMBL/GenBank/DDBJ databases">
        <title>Draft genome of the heavy metal tolerant bacterium Lysinibacillus sphaericus strain OT4b.31.</title>
        <authorList>
            <person name="Pena-Montenegro T.D."/>
            <person name="Dussan J."/>
        </authorList>
    </citation>
    <scope>NUCLEOTIDE SEQUENCE [LARGE SCALE GENOMIC DNA]</scope>
    <source>
        <strain evidence="1 2">OT4b.31</strain>
    </source>
</reference>